<dbReference type="AlphaFoldDB" id="A0A7Y0WS45"/>
<gene>
    <name evidence="2" type="ORF">HIU99_07595</name>
</gene>
<dbReference type="InterPro" id="IPR004843">
    <property type="entry name" value="Calcineurin-like_PHP"/>
</dbReference>
<dbReference type="SUPFAM" id="SSF56300">
    <property type="entry name" value="Metallo-dependent phosphatases"/>
    <property type="match status" value="1"/>
</dbReference>
<dbReference type="GO" id="GO:0005737">
    <property type="term" value="C:cytoplasm"/>
    <property type="evidence" value="ECO:0007669"/>
    <property type="project" value="TreeGrafter"/>
</dbReference>
<protein>
    <recommendedName>
        <fullName evidence="1">Calcineurin-like phosphoesterase domain-containing protein</fullName>
    </recommendedName>
</protein>
<reference evidence="2 3" key="1">
    <citation type="submission" date="2020-04" db="EMBL/GenBank/DDBJ databases">
        <title>Marinobacter oceani sp. nov., isolated from marine solar saltern.</title>
        <authorList>
            <person name="Chen X.-Y."/>
        </authorList>
    </citation>
    <scope>NUCLEOTIDE SEQUENCE [LARGE SCALE GENOMIC DNA]</scope>
    <source>
        <strain evidence="2 3">W62</strain>
    </source>
</reference>
<dbReference type="PANTHER" id="PTHR42850">
    <property type="entry name" value="METALLOPHOSPHOESTERASE"/>
    <property type="match status" value="1"/>
</dbReference>
<name>A0A7Y0WS45_9GAMM</name>
<dbReference type="InterPro" id="IPR029052">
    <property type="entry name" value="Metallo-depent_PP-like"/>
</dbReference>
<dbReference type="OrthoDB" id="9807890at2"/>
<evidence type="ECO:0000313" key="2">
    <source>
        <dbReference type="EMBL" id="NMT63462.1"/>
    </source>
</evidence>
<dbReference type="Proteomes" id="UP000567186">
    <property type="component" value="Unassembled WGS sequence"/>
</dbReference>
<dbReference type="EMBL" id="JABCKY010000001">
    <property type="protein sequence ID" value="NMT63462.1"/>
    <property type="molecule type" value="Genomic_DNA"/>
</dbReference>
<keyword evidence="3" id="KW-1185">Reference proteome</keyword>
<comment type="caution">
    <text evidence="2">The sequence shown here is derived from an EMBL/GenBank/DDBJ whole genome shotgun (WGS) entry which is preliminary data.</text>
</comment>
<dbReference type="PANTHER" id="PTHR42850:SF7">
    <property type="entry name" value="BIS(5'-NUCLEOSYL)-TETRAPHOSPHATASE PRPE [ASYMMETRICAL]"/>
    <property type="match status" value="1"/>
</dbReference>
<accession>A0A7Y0WS45</accession>
<feature type="domain" description="Calcineurin-like phosphoesterase" evidence="1">
    <location>
        <begin position="12"/>
        <end position="101"/>
    </location>
</feature>
<organism evidence="2 3">
    <name type="scientific">Marinobacter orientalis</name>
    <dbReference type="NCBI Taxonomy" id="1928859"/>
    <lineage>
        <taxon>Bacteria</taxon>
        <taxon>Pseudomonadati</taxon>
        <taxon>Pseudomonadota</taxon>
        <taxon>Gammaproteobacteria</taxon>
        <taxon>Pseudomonadales</taxon>
        <taxon>Marinobacteraceae</taxon>
        <taxon>Marinobacter</taxon>
    </lineage>
</organism>
<dbReference type="RefSeq" id="WP_135955881.1">
    <property type="nucleotide sequence ID" value="NZ_JABCKY010000001.1"/>
</dbReference>
<dbReference type="InterPro" id="IPR050126">
    <property type="entry name" value="Ap4A_hydrolase"/>
</dbReference>
<sequence>MNNTQQTAITYDVIGDVHGHHDKLTALLKKLGYSKVEGTWCQPGHKTVFVGDLIDKGPKPAKVLETVQKMVDAGSAMMVIGNHELNWIQDAADHTDDLLAFLDKTENHPCRHKLVSAYKYEPDRLIELFQWLREQPIYIDHPDIRVVHACWDEAAIATLKNAGIERLCHKALASYRDTYSGIYLAMDRVIAGCAHQFPSHLADRPKFRSIRFRFQWWPEDKVAINPIEGDVARINLPVPDAIKPPIFFGHYALTGTPDTLGANVASVDYSAAYGGPLTAYQHRAGQPLKPEHFVT</sequence>
<dbReference type="Pfam" id="PF00149">
    <property type="entry name" value="Metallophos"/>
    <property type="match status" value="1"/>
</dbReference>
<dbReference type="Gene3D" id="3.60.21.10">
    <property type="match status" value="1"/>
</dbReference>
<proteinExistence type="predicted"/>
<dbReference type="GO" id="GO:0016791">
    <property type="term" value="F:phosphatase activity"/>
    <property type="evidence" value="ECO:0007669"/>
    <property type="project" value="TreeGrafter"/>
</dbReference>
<evidence type="ECO:0000313" key="3">
    <source>
        <dbReference type="Proteomes" id="UP000567186"/>
    </source>
</evidence>
<evidence type="ECO:0000259" key="1">
    <source>
        <dbReference type="Pfam" id="PF00149"/>
    </source>
</evidence>